<dbReference type="PANTHER" id="PTHR35007:SF2">
    <property type="entry name" value="PILUS ASSEMBLE PROTEIN"/>
    <property type="match status" value="1"/>
</dbReference>
<comment type="subcellular location">
    <subcellularLocation>
        <location evidence="1">Cell membrane</location>
        <topology evidence="1">Multi-pass membrane protein</topology>
    </subcellularLocation>
</comment>
<accession>A0A316ABP6</accession>
<dbReference type="EMBL" id="QGDQ01000005">
    <property type="protein sequence ID" value="PWJ54839.1"/>
    <property type="molecule type" value="Genomic_DNA"/>
</dbReference>
<proteinExistence type="predicted"/>
<feature type="transmembrane region" description="Helical" evidence="6">
    <location>
        <begin position="116"/>
        <end position="134"/>
    </location>
</feature>
<dbReference type="Proteomes" id="UP000245469">
    <property type="component" value="Unassembled WGS sequence"/>
</dbReference>
<evidence type="ECO:0000256" key="5">
    <source>
        <dbReference type="ARBA" id="ARBA00023136"/>
    </source>
</evidence>
<organism evidence="8 9">
    <name type="scientific">Quadrisphaera granulorum</name>
    <dbReference type="NCBI Taxonomy" id="317664"/>
    <lineage>
        <taxon>Bacteria</taxon>
        <taxon>Bacillati</taxon>
        <taxon>Actinomycetota</taxon>
        <taxon>Actinomycetes</taxon>
        <taxon>Kineosporiales</taxon>
        <taxon>Kineosporiaceae</taxon>
        <taxon>Quadrisphaera</taxon>
    </lineage>
</organism>
<evidence type="ECO:0000256" key="4">
    <source>
        <dbReference type="ARBA" id="ARBA00022989"/>
    </source>
</evidence>
<evidence type="ECO:0000259" key="7">
    <source>
        <dbReference type="Pfam" id="PF00482"/>
    </source>
</evidence>
<evidence type="ECO:0000313" key="8">
    <source>
        <dbReference type="EMBL" id="PWJ54839.1"/>
    </source>
</evidence>
<evidence type="ECO:0000256" key="3">
    <source>
        <dbReference type="ARBA" id="ARBA00022692"/>
    </source>
</evidence>
<keyword evidence="3 6" id="KW-0812">Transmembrane</keyword>
<protein>
    <submittedName>
        <fullName evidence="8">Tight adherence protein C</fullName>
    </submittedName>
</protein>
<keyword evidence="2" id="KW-1003">Cell membrane</keyword>
<dbReference type="PANTHER" id="PTHR35007">
    <property type="entry name" value="INTEGRAL MEMBRANE PROTEIN-RELATED"/>
    <property type="match status" value="1"/>
</dbReference>
<gene>
    <name evidence="8" type="ORF">BXY45_10543</name>
</gene>
<dbReference type="Pfam" id="PF00482">
    <property type="entry name" value="T2SSF"/>
    <property type="match status" value="1"/>
</dbReference>
<dbReference type="RefSeq" id="WP_211319256.1">
    <property type="nucleotide sequence ID" value="NZ_QGDQ01000005.1"/>
</dbReference>
<dbReference type="AlphaFoldDB" id="A0A316ABP6"/>
<reference evidence="8 9" key="1">
    <citation type="submission" date="2018-03" db="EMBL/GenBank/DDBJ databases">
        <title>Genomic Encyclopedia of Archaeal and Bacterial Type Strains, Phase II (KMG-II): from individual species to whole genera.</title>
        <authorList>
            <person name="Goeker M."/>
        </authorList>
    </citation>
    <scope>NUCLEOTIDE SEQUENCE [LARGE SCALE GENOMIC DNA]</scope>
    <source>
        <strain evidence="8 9">DSM 44889</strain>
    </source>
</reference>
<keyword evidence="4 6" id="KW-1133">Transmembrane helix</keyword>
<feature type="transmembrane region" description="Helical" evidence="6">
    <location>
        <begin position="140"/>
        <end position="157"/>
    </location>
</feature>
<feature type="transmembrane region" description="Helical" evidence="6">
    <location>
        <begin position="287"/>
        <end position="307"/>
    </location>
</feature>
<sequence length="317" mass="32171">MNLVDAGLSPLGAGLGLLAGTGTWLALRGVPTFARPSLDARLAPHLADRPRGSRLLAPGRAPAGVVARVLGTAPGGLLAPLARAAARRSPSTTAVALRLQQAGSATTVEHYRAEQVVWGALGAAAALLLALVVVARGGPLLAAVLLVPAGAAAGVLARDQVLGRAVRLREERLLAELPTVAELLALAVGAGEGAVGALDRVSRTCRGELAGELRTTLADARAGTPLVTALARMGQRTSAAPLARFVDGVAVAVDMGSPLADVLTAQAQDVRQLARRRLVEAGGRKELAMLVPVVFLILPVTVVFAVYPGLAVLSLTP</sequence>
<keyword evidence="9" id="KW-1185">Reference proteome</keyword>
<feature type="transmembrane region" description="Helical" evidence="6">
    <location>
        <begin position="6"/>
        <end position="27"/>
    </location>
</feature>
<dbReference type="GO" id="GO:0005886">
    <property type="term" value="C:plasma membrane"/>
    <property type="evidence" value="ECO:0007669"/>
    <property type="project" value="UniProtKB-SubCell"/>
</dbReference>
<evidence type="ECO:0000256" key="1">
    <source>
        <dbReference type="ARBA" id="ARBA00004651"/>
    </source>
</evidence>
<evidence type="ECO:0000256" key="2">
    <source>
        <dbReference type="ARBA" id="ARBA00022475"/>
    </source>
</evidence>
<evidence type="ECO:0000256" key="6">
    <source>
        <dbReference type="SAM" id="Phobius"/>
    </source>
</evidence>
<feature type="domain" description="Type II secretion system protein GspF" evidence="7">
    <location>
        <begin position="182"/>
        <end position="305"/>
    </location>
</feature>
<comment type="caution">
    <text evidence="8">The sequence shown here is derived from an EMBL/GenBank/DDBJ whole genome shotgun (WGS) entry which is preliminary data.</text>
</comment>
<evidence type="ECO:0000313" key="9">
    <source>
        <dbReference type="Proteomes" id="UP000245469"/>
    </source>
</evidence>
<keyword evidence="5 6" id="KW-0472">Membrane</keyword>
<dbReference type="InterPro" id="IPR018076">
    <property type="entry name" value="T2SS_GspF_dom"/>
</dbReference>
<name>A0A316ABP6_9ACTN</name>